<dbReference type="STRING" id="304371.MCP_2578"/>
<feature type="transmembrane region" description="Helical" evidence="1">
    <location>
        <begin position="144"/>
        <end position="160"/>
    </location>
</feature>
<dbReference type="OrthoDB" id="379795at2157"/>
<evidence type="ECO:0000313" key="3">
    <source>
        <dbReference type="Proteomes" id="UP000001882"/>
    </source>
</evidence>
<dbReference type="eggNOG" id="arCOG02043">
    <property type="taxonomic scope" value="Archaea"/>
</dbReference>
<reference evidence="2 3" key="1">
    <citation type="journal article" date="2007" name="Appl. Environ. Microbiol.">
        <title>Isolation of key methanogens for global methane emission from rice paddy fields: a novel isolate affiliated with the clone cluster rice cluster I.</title>
        <authorList>
            <person name="Sakai S."/>
            <person name="Imachi H."/>
            <person name="Sekiguchi Y."/>
            <person name="Ohashi A."/>
            <person name="Harada H."/>
            <person name="Kamagata Y."/>
        </authorList>
    </citation>
    <scope>NUCLEOTIDE SEQUENCE [LARGE SCALE GENOMIC DNA]</scope>
    <source>
        <strain evidence="3">DSM 17711 / JCM 13418 / NBRC 101707 / SANAE</strain>
    </source>
</reference>
<evidence type="ECO:0000313" key="2">
    <source>
        <dbReference type="EMBL" id="BAI62650.1"/>
    </source>
</evidence>
<sequence>MGLFSDIKDIFKRDLKLFVIINIIYFGTVILGAVIALAMPDLQMSLIMAAGQTFGSGSPLGGVGEAYLSGNIPMAALYTFITNFFLGTLAALTIPSLILPFWAVLMGAYRALLWGIMLIIPVPGVLPLSTVVPHYLTILLEGEAYIVAIFACTRGLVALIRPKNFGMDSRLKAYWQSIKDNGKLLLIVIALLAVAAVYEAWEVTFFAGLAGGVVAGGQFGFYDEEFGPDSSYSNWTQNILVNTSEWSSFNVGAGKLMRTQVVTNGTPVDVMILDRGNLTAFSASPDSGGWSACVMKKDAVNETFDFIPPQDGTYWVVMRNTGEKDAKIHMQVRYKR</sequence>
<keyword evidence="1" id="KW-1133">Transmembrane helix</keyword>
<keyword evidence="3" id="KW-1185">Reference proteome</keyword>
<reference evidence="3" key="3">
    <citation type="journal article" date="2011" name="PLoS ONE">
        <title>Genome sequence of a mesophilic hydrogenotrophic methanogen Methanocella paludicola, the first cultivated representative of the order Methanocellales.</title>
        <authorList>
            <person name="Sakai S."/>
            <person name="Takaki Y."/>
            <person name="Shimamura S."/>
            <person name="Sekine M."/>
            <person name="Tajima T."/>
            <person name="Kosugi H."/>
            <person name="Ichikawa N."/>
            <person name="Tasumi E."/>
            <person name="Hiraki A.T."/>
            <person name="Shimizu A."/>
            <person name="Kato Y."/>
            <person name="Nishiko R."/>
            <person name="Mori K."/>
            <person name="Fujita N."/>
            <person name="Imachi H."/>
            <person name="Takai K."/>
        </authorList>
    </citation>
    <scope>NUCLEOTIDE SEQUENCE [LARGE SCALE GENOMIC DNA]</scope>
    <source>
        <strain evidence="3">DSM 17711 / JCM 13418 / NBRC 101707 / SANAE</strain>
    </source>
</reference>
<proteinExistence type="predicted"/>
<feature type="transmembrane region" description="Helical" evidence="1">
    <location>
        <begin position="181"/>
        <end position="198"/>
    </location>
</feature>
<name>D1Z1S8_METPS</name>
<keyword evidence="1" id="KW-0472">Membrane</keyword>
<dbReference type="Proteomes" id="UP000001882">
    <property type="component" value="Chromosome"/>
</dbReference>
<dbReference type="RefSeq" id="WP_012901324.1">
    <property type="nucleotide sequence ID" value="NC_013665.1"/>
</dbReference>
<keyword evidence="1" id="KW-0812">Transmembrane</keyword>
<feature type="transmembrane region" description="Helical" evidence="1">
    <location>
        <begin position="111"/>
        <end position="132"/>
    </location>
</feature>
<feature type="transmembrane region" description="Helical" evidence="1">
    <location>
        <begin position="17"/>
        <end position="39"/>
    </location>
</feature>
<dbReference type="KEGG" id="mpd:MCP_2578"/>
<protein>
    <submittedName>
        <fullName evidence="2">Uncharacterized protein</fullName>
    </submittedName>
</protein>
<feature type="transmembrane region" description="Helical" evidence="1">
    <location>
        <begin position="204"/>
        <end position="222"/>
    </location>
</feature>
<dbReference type="AlphaFoldDB" id="D1Z1S8"/>
<evidence type="ECO:0000256" key="1">
    <source>
        <dbReference type="SAM" id="Phobius"/>
    </source>
</evidence>
<accession>D1Z1S8</accession>
<feature type="transmembrane region" description="Helical" evidence="1">
    <location>
        <begin position="75"/>
        <end position="99"/>
    </location>
</feature>
<dbReference type="InParanoid" id="D1Z1S8"/>
<gene>
    <name evidence="2" type="ordered locus">MCP_2578</name>
</gene>
<dbReference type="GeneID" id="8682324"/>
<organism evidence="2 3">
    <name type="scientific">Methanocella paludicola (strain DSM 17711 / JCM 13418 / NBRC 101707 / SANAE)</name>
    <dbReference type="NCBI Taxonomy" id="304371"/>
    <lineage>
        <taxon>Archaea</taxon>
        <taxon>Methanobacteriati</taxon>
        <taxon>Methanobacteriota</taxon>
        <taxon>Stenosarchaea group</taxon>
        <taxon>Methanomicrobia</taxon>
        <taxon>Methanocellales</taxon>
        <taxon>Methanocellaceae</taxon>
        <taxon>Methanocella</taxon>
    </lineage>
</organism>
<dbReference type="EMBL" id="AP011532">
    <property type="protein sequence ID" value="BAI62650.1"/>
    <property type="molecule type" value="Genomic_DNA"/>
</dbReference>
<reference evidence="2 3" key="2">
    <citation type="journal article" date="2008" name="Int. J. Syst. Evol. Microbiol.">
        <title>Methanocella paludicola gen. nov., sp. nov., a methane-producing archaeon, the first isolate of the lineage 'Rice Cluster I', and proposal of the new archaeal order Methanocellales ord. nov.</title>
        <authorList>
            <person name="Sakai S."/>
            <person name="Imachi H."/>
            <person name="Hanada S."/>
            <person name="Ohashi A."/>
            <person name="Harada H."/>
            <person name="Kamagata Y."/>
        </authorList>
    </citation>
    <scope>NUCLEOTIDE SEQUENCE [LARGE SCALE GENOMIC DNA]</scope>
    <source>
        <strain evidence="3">DSM 17711 / JCM 13418 / NBRC 101707 / SANAE</strain>
    </source>
</reference>